<dbReference type="OrthoDB" id="9811611at2"/>
<proteinExistence type="inferred from homology"/>
<feature type="domain" description="Type I restriction modification DNA specificity" evidence="5">
    <location>
        <begin position="373"/>
        <end position="505"/>
    </location>
</feature>
<dbReference type="Proteomes" id="UP000319424">
    <property type="component" value="Unassembled WGS sequence"/>
</dbReference>
<gene>
    <name evidence="6" type="ORF">FL857_02135</name>
</gene>
<dbReference type="PANTHER" id="PTHR43140">
    <property type="entry name" value="TYPE-1 RESTRICTION ENZYME ECOKI SPECIFICITY PROTEIN"/>
    <property type="match status" value="1"/>
</dbReference>
<organism evidence="6 7">
    <name type="scientific">Criibacterium bergeronii</name>
    <dbReference type="NCBI Taxonomy" id="1871336"/>
    <lineage>
        <taxon>Bacteria</taxon>
        <taxon>Bacillati</taxon>
        <taxon>Bacillota</taxon>
        <taxon>Clostridia</taxon>
        <taxon>Peptostreptococcales</taxon>
        <taxon>Filifactoraceae</taxon>
        <taxon>Criibacterium</taxon>
    </lineage>
</organism>
<keyword evidence="3" id="KW-0238">DNA-binding</keyword>
<dbReference type="Pfam" id="PF01420">
    <property type="entry name" value="Methylase_S"/>
    <property type="match status" value="2"/>
</dbReference>
<keyword evidence="6" id="KW-0540">Nuclease</keyword>
<accession>A0A552VCT5</accession>
<comment type="subunit">
    <text evidence="4">The methyltransferase is composed of M and S polypeptides.</text>
</comment>
<keyword evidence="2" id="KW-0680">Restriction system</keyword>
<dbReference type="AlphaFoldDB" id="A0A552VCT5"/>
<sequence length="510" mass="57894">MIDTKALREKVLDLAIRGKLVPQDPNDEPASVLLKKIREQKKQMVKDGKLKAKDIKNDTIIFKGDDNLHYEQFADATVKCIEDEIPFELPAGWVWARLSMVGTTNIGLTYKPTDISDRGTIVLRSCNIKNGKIDLDDLVRVNTPIKENQYIENNDILICARNGSRALVGKCALLEDIQEKTSFGAFMAVFRTECYRYLYYYFNTSFFRSFFDSDDSKQINQVTQATLRDSLIPLPPFSEQVRITEKLETTIEVLDLINERVEATSEIISHIKSKILDLAIQGKLVPQNPDDEPASVLLDRIRAEKEELIKAGKIKRDKKESVIFKGEDNSYYEQYVDNTIKCIDDIIPFEIPDSWRWTRIISCSEEIFAGGDKPKNYSKTQTEQLQYPIYSNGVENNGLYGYTDIPRVIKPSVTVSGRGTIGFSCVRDKPFSPIIRLITITPSQLISVKFLNFIFKHLMESGTGSSILQLTVPMVKPKLIPLPPLAEQKRIVEAIETIFTQIDEISNAIA</sequence>
<evidence type="ECO:0000256" key="4">
    <source>
        <dbReference type="ARBA" id="ARBA00038652"/>
    </source>
</evidence>
<dbReference type="EMBL" id="VJXW01000002">
    <property type="protein sequence ID" value="TRW28283.1"/>
    <property type="molecule type" value="Genomic_DNA"/>
</dbReference>
<dbReference type="GO" id="GO:0003677">
    <property type="term" value="F:DNA binding"/>
    <property type="evidence" value="ECO:0007669"/>
    <property type="project" value="UniProtKB-KW"/>
</dbReference>
<feature type="domain" description="Type I restriction modification DNA specificity" evidence="5">
    <location>
        <begin position="92"/>
        <end position="260"/>
    </location>
</feature>
<dbReference type="GO" id="GO:0004519">
    <property type="term" value="F:endonuclease activity"/>
    <property type="evidence" value="ECO:0007669"/>
    <property type="project" value="UniProtKB-KW"/>
</dbReference>
<evidence type="ECO:0000313" key="6">
    <source>
        <dbReference type="EMBL" id="TRW28283.1"/>
    </source>
</evidence>
<evidence type="ECO:0000256" key="2">
    <source>
        <dbReference type="ARBA" id="ARBA00022747"/>
    </source>
</evidence>
<name>A0A552VCT5_9FIRM</name>
<evidence type="ECO:0000313" key="7">
    <source>
        <dbReference type="Proteomes" id="UP000319424"/>
    </source>
</evidence>
<reference evidence="6 7" key="1">
    <citation type="submission" date="2019-07" db="EMBL/GenBank/DDBJ databases">
        <title>Criibacterium bergeronii gen. nov., sp. nov. isolated from human clinical samples.</title>
        <authorList>
            <person name="Maheux A.F."/>
            <person name="Boudreau D.K."/>
            <person name="Berube E."/>
            <person name="Brodeur S."/>
            <person name="Bernard K.A."/>
            <person name="Abed J.Y."/>
            <person name="Ducrey E."/>
            <person name="Guay E.F."/>
            <person name="Raymond F."/>
            <person name="Corbeil J."/>
            <person name="Domingo M.-C."/>
            <person name="Roy P.H."/>
            <person name="Boissinot M."/>
            <person name="Tocheva E.I."/>
            <person name="Omar R.F."/>
        </authorList>
    </citation>
    <scope>NUCLEOTIDE SEQUENCE [LARGE SCALE GENOMIC DNA]</scope>
    <source>
        <strain evidence="6 7">CCRI-24246</strain>
    </source>
</reference>
<dbReference type="GO" id="GO:0009307">
    <property type="term" value="P:DNA restriction-modification system"/>
    <property type="evidence" value="ECO:0007669"/>
    <property type="project" value="UniProtKB-KW"/>
</dbReference>
<dbReference type="InterPro" id="IPR051212">
    <property type="entry name" value="Type-I_RE_S_subunit"/>
</dbReference>
<evidence type="ECO:0000256" key="1">
    <source>
        <dbReference type="ARBA" id="ARBA00010923"/>
    </source>
</evidence>
<dbReference type="InterPro" id="IPR000055">
    <property type="entry name" value="Restrct_endonuc_typeI_TRD"/>
</dbReference>
<dbReference type="Gene3D" id="3.90.220.20">
    <property type="entry name" value="DNA methylase specificity domains"/>
    <property type="match status" value="2"/>
</dbReference>
<comment type="caution">
    <text evidence="6">The sequence shown here is derived from an EMBL/GenBank/DDBJ whole genome shotgun (WGS) entry which is preliminary data.</text>
</comment>
<evidence type="ECO:0000256" key="3">
    <source>
        <dbReference type="ARBA" id="ARBA00023125"/>
    </source>
</evidence>
<evidence type="ECO:0000259" key="5">
    <source>
        <dbReference type="Pfam" id="PF01420"/>
    </source>
</evidence>
<dbReference type="CDD" id="cd17265">
    <property type="entry name" value="RMtype1_S_Eco4255III-TRD2-CR2_like"/>
    <property type="match status" value="1"/>
</dbReference>
<keyword evidence="6" id="KW-0378">Hydrolase</keyword>
<protein>
    <submittedName>
        <fullName evidence="6">Restriction endonuclease subunit S</fullName>
    </submittedName>
</protein>
<comment type="similarity">
    <text evidence="1">Belongs to the type-I restriction system S methylase family.</text>
</comment>
<dbReference type="SUPFAM" id="SSF116734">
    <property type="entry name" value="DNA methylase specificity domain"/>
    <property type="match status" value="2"/>
</dbReference>
<dbReference type="InterPro" id="IPR044946">
    <property type="entry name" value="Restrct_endonuc_typeI_TRD_sf"/>
</dbReference>
<dbReference type="RefSeq" id="WP_144015558.1">
    <property type="nucleotide sequence ID" value="NZ_VJXW01000002.1"/>
</dbReference>
<dbReference type="PANTHER" id="PTHR43140:SF1">
    <property type="entry name" value="TYPE I RESTRICTION ENZYME ECOKI SPECIFICITY SUBUNIT"/>
    <property type="match status" value="1"/>
</dbReference>
<keyword evidence="6" id="KW-0255">Endonuclease</keyword>